<feature type="compositionally biased region" description="Basic and acidic residues" evidence="1">
    <location>
        <begin position="340"/>
        <end position="352"/>
    </location>
</feature>
<accession>A0A699JBD9</accession>
<keyword evidence="3" id="KW-0238">DNA-binding</keyword>
<feature type="domain" description="Retrovirus-related Pol polyprotein from transposon TNT 1-94-like beta-barrel" evidence="2">
    <location>
        <begin position="71"/>
        <end position="151"/>
    </location>
</feature>
<protein>
    <submittedName>
        <fullName evidence="3">ARID DNA-binding domain-containing protein</fullName>
    </submittedName>
</protein>
<dbReference type="PANTHER" id="PTHR46410:SF26">
    <property type="entry name" value="BULB-TYPE LECTIN DOMAIN-CONTAINING PROTEIN-RELATED"/>
    <property type="match status" value="1"/>
</dbReference>
<organism evidence="3">
    <name type="scientific">Tanacetum cinerariifolium</name>
    <name type="common">Dalmatian daisy</name>
    <name type="synonym">Chrysanthemum cinerariifolium</name>
    <dbReference type="NCBI Taxonomy" id="118510"/>
    <lineage>
        <taxon>Eukaryota</taxon>
        <taxon>Viridiplantae</taxon>
        <taxon>Streptophyta</taxon>
        <taxon>Embryophyta</taxon>
        <taxon>Tracheophyta</taxon>
        <taxon>Spermatophyta</taxon>
        <taxon>Magnoliopsida</taxon>
        <taxon>eudicotyledons</taxon>
        <taxon>Gunneridae</taxon>
        <taxon>Pentapetalae</taxon>
        <taxon>asterids</taxon>
        <taxon>campanulids</taxon>
        <taxon>Asterales</taxon>
        <taxon>Asteraceae</taxon>
        <taxon>Asteroideae</taxon>
        <taxon>Anthemideae</taxon>
        <taxon>Anthemidinae</taxon>
        <taxon>Tanacetum</taxon>
    </lineage>
</organism>
<proteinExistence type="predicted"/>
<evidence type="ECO:0000313" key="3">
    <source>
        <dbReference type="EMBL" id="GFA21002.1"/>
    </source>
</evidence>
<evidence type="ECO:0000259" key="2">
    <source>
        <dbReference type="Pfam" id="PF22936"/>
    </source>
</evidence>
<dbReference type="PANTHER" id="PTHR46410">
    <property type="entry name" value="AT-RICH INTERACTIVE DOMAIN-CONTAINING PROTEIN 2"/>
    <property type="match status" value="1"/>
</dbReference>
<feature type="region of interest" description="Disordered" evidence="1">
    <location>
        <begin position="331"/>
        <end position="354"/>
    </location>
</feature>
<evidence type="ECO:0000256" key="1">
    <source>
        <dbReference type="SAM" id="MobiDB-lite"/>
    </source>
</evidence>
<comment type="caution">
    <text evidence="3">The sequence shown here is derived from an EMBL/GenBank/DDBJ whole genome shotgun (WGS) entry which is preliminary data.</text>
</comment>
<sequence length="395" mass="46574">MTFFIRLFKANRHVFWKCQNKKKDARIEKQKKSVKPTNKIVAEKIKYPEQVHVITEYMIEGTDDATWEEVWYVSSAYKNHMCPTKPLFKKLKYKFKMIEKEETEKKFIFSYGVGNVTVEAREGNFVIPNVHYTPEFTLNVLSLDLLEEQGYRVKISNNKCNLHYKFDEARTGKAQEERFTEDDGLKDVVTEHNKFLDEYFESIDPKEDCSLVNVLEDLKWDRNDIQDYVDEEYISWNGSLYALKVNSFARFLSFLNLIKRDRMVYKHWDIFSEKYAEMLKWFYLIHLNYDMLEEIPPVIGVMKINLLSLHKTVDSLGAKIPWYEKKPKEDVVESSSGNARVKDPQGKEKNDAGIEEALEEDMNKKTQFEVRLEGNVEEEAEEGSNTDSNDFIVIV</sequence>
<feature type="non-terminal residue" evidence="3">
    <location>
        <position position="1"/>
    </location>
</feature>
<dbReference type="AlphaFoldDB" id="A0A699JBD9"/>
<dbReference type="GO" id="GO:0003677">
    <property type="term" value="F:DNA binding"/>
    <property type="evidence" value="ECO:0007669"/>
    <property type="project" value="UniProtKB-KW"/>
</dbReference>
<dbReference type="InterPro" id="IPR054722">
    <property type="entry name" value="PolX-like_BBD"/>
</dbReference>
<gene>
    <name evidence="3" type="ORF">Tci_592974</name>
</gene>
<dbReference type="Pfam" id="PF22936">
    <property type="entry name" value="Pol_BBD"/>
    <property type="match status" value="1"/>
</dbReference>
<name>A0A699JBD9_TANCI</name>
<reference evidence="3" key="1">
    <citation type="journal article" date="2019" name="Sci. Rep.">
        <title>Draft genome of Tanacetum cinerariifolium, the natural source of mosquito coil.</title>
        <authorList>
            <person name="Yamashiro T."/>
            <person name="Shiraishi A."/>
            <person name="Satake H."/>
            <person name="Nakayama K."/>
        </authorList>
    </citation>
    <scope>NUCLEOTIDE SEQUENCE</scope>
</reference>
<dbReference type="EMBL" id="BKCJ010386077">
    <property type="protein sequence ID" value="GFA21002.1"/>
    <property type="molecule type" value="Genomic_DNA"/>
</dbReference>